<feature type="transmembrane region" description="Helical" evidence="1">
    <location>
        <begin position="33"/>
        <end position="58"/>
    </location>
</feature>
<sequence>LIICAFINHIPQLLIVLPETLQESLLSKYNESFAYRLAASTGSFFFLTFEAFMFLLALTRYVLFNLPNLKPVLTFEMHSCVTKFNGANLEWKTKCKTSGIVKHYIAYRCGIFKNEQRQKPSIRNGRSKSEISVLIQGAIVCSIVELEILSMMLLLKIGVGLFGDKAIIYTNILINCLFILLGAVQPTVEQSLYTSYVSFRADIRSVKSL</sequence>
<evidence type="ECO:0000256" key="1">
    <source>
        <dbReference type="SAM" id="Phobius"/>
    </source>
</evidence>
<organism evidence="2 3">
    <name type="scientific">Elaeophora elaphi</name>
    <dbReference type="NCBI Taxonomy" id="1147741"/>
    <lineage>
        <taxon>Eukaryota</taxon>
        <taxon>Metazoa</taxon>
        <taxon>Ecdysozoa</taxon>
        <taxon>Nematoda</taxon>
        <taxon>Chromadorea</taxon>
        <taxon>Rhabditida</taxon>
        <taxon>Spirurina</taxon>
        <taxon>Spiruromorpha</taxon>
        <taxon>Filarioidea</taxon>
        <taxon>Onchocercidae</taxon>
        <taxon>Elaeophora</taxon>
    </lineage>
</organism>
<protein>
    <submittedName>
        <fullName evidence="3">G_PROTEIN_RECEP_F1_2 domain-containing protein</fullName>
    </submittedName>
</protein>
<reference evidence="3" key="1">
    <citation type="submission" date="2017-02" db="UniProtKB">
        <authorList>
            <consortium name="WormBaseParasite"/>
        </authorList>
    </citation>
    <scope>IDENTIFICATION</scope>
</reference>
<evidence type="ECO:0000313" key="2">
    <source>
        <dbReference type="Proteomes" id="UP000050640"/>
    </source>
</evidence>
<dbReference type="Proteomes" id="UP000050640">
    <property type="component" value="Unplaced"/>
</dbReference>
<accession>A0A0R3RKU4</accession>
<keyword evidence="1" id="KW-1133">Transmembrane helix</keyword>
<feature type="transmembrane region" description="Helical" evidence="1">
    <location>
        <begin position="166"/>
        <end position="184"/>
    </location>
</feature>
<name>A0A0R3RKU4_9BILA</name>
<keyword evidence="1" id="KW-0812">Transmembrane</keyword>
<dbReference type="WBParaSite" id="EEL_0000210301-mRNA-1">
    <property type="protein sequence ID" value="EEL_0000210301-mRNA-1"/>
    <property type="gene ID" value="EEL_0000210301"/>
</dbReference>
<dbReference type="AlphaFoldDB" id="A0A0R3RKU4"/>
<proteinExistence type="predicted"/>
<keyword evidence="1" id="KW-0472">Membrane</keyword>
<keyword evidence="2" id="KW-1185">Reference proteome</keyword>
<feature type="transmembrane region" description="Helical" evidence="1">
    <location>
        <begin position="133"/>
        <end position="154"/>
    </location>
</feature>
<evidence type="ECO:0000313" key="3">
    <source>
        <dbReference type="WBParaSite" id="EEL_0000210301-mRNA-1"/>
    </source>
</evidence>